<sequence length="323" mass="33779">MAKDILIGIDIGGTTVKNAIIDVKGTMIAKWEIETKIQNQGASVPTDIWESIKIRLNELKIGKDRIIGMGVGAPGFIEPDTGIVAIAVNIGWENFHLKAVLEDLSGIPVYVDNDANIAALGENWKGSGNQVDNMLAVTLGTGVGGGIISNGQIVSGANGTGAEIGHMTVVTENGAPCNCGRKGCLETVASATGIVRQAMERIEKGDSPSLQQRMNQQGMITTKDIFELANEGDQAAIEIIHNVMDCLGLALANIAVTINPAKIVIGGGVSKAGEQLLGPLKKAFVKYALPRINEACDIVIAKLANDAGVYGGAYLVLQHTNSN</sequence>
<dbReference type="InterPro" id="IPR049874">
    <property type="entry name" value="ROK_cs"/>
</dbReference>
<evidence type="ECO:0000256" key="3">
    <source>
        <dbReference type="ARBA" id="ARBA00014701"/>
    </source>
</evidence>
<evidence type="ECO:0000313" key="9">
    <source>
        <dbReference type="EMBL" id="MFC4404217.1"/>
    </source>
</evidence>
<accession>A0ABV8WWF8</accession>
<evidence type="ECO:0000313" key="10">
    <source>
        <dbReference type="Proteomes" id="UP001595882"/>
    </source>
</evidence>
<evidence type="ECO:0000256" key="1">
    <source>
        <dbReference type="ARBA" id="ARBA00006479"/>
    </source>
</evidence>
<comment type="similarity">
    <text evidence="1">Belongs to the ROK (NagC/XylR) family.</text>
</comment>
<keyword evidence="6" id="KW-0418">Kinase</keyword>
<evidence type="ECO:0000256" key="5">
    <source>
        <dbReference type="ARBA" id="ARBA00022741"/>
    </source>
</evidence>
<dbReference type="NCBIfam" id="TIGR00744">
    <property type="entry name" value="ROK_glcA_fam"/>
    <property type="match status" value="1"/>
</dbReference>
<dbReference type="PANTHER" id="PTHR18964">
    <property type="entry name" value="ROK (REPRESSOR, ORF, KINASE) FAMILY"/>
    <property type="match status" value="1"/>
</dbReference>
<dbReference type="SUPFAM" id="SSF53067">
    <property type="entry name" value="Actin-like ATPase domain"/>
    <property type="match status" value="1"/>
</dbReference>
<evidence type="ECO:0000256" key="4">
    <source>
        <dbReference type="ARBA" id="ARBA00022679"/>
    </source>
</evidence>
<gene>
    <name evidence="9" type="ORF">ACFOY7_14205</name>
</gene>
<organism evidence="9 10">
    <name type="scientific">Gracilibacillus xinjiangensis</name>
    <dbReference type="NCBI Taxonomy" id="1193282"/>
    <lineage>
        <taxon>Bacteria</taxon>
        <taxon>Bacillati</taxon>
        <taxon>Bacillota</taxon>
        <taxon>Bacilli</taxon>
        <taxon>Bacillales</taxon>
        <taxon>Bacillaceae</taxon>
        <taxon>Gracilibacillus</taxon>
    </lineage>
</organism>
<dbReference type="RefSeq" id="WP_390252756.1">
    <property type="nucleotide sequence ID" value="NZ_JBHSDT010000008.1"/>
</dbReference>
<dbReference type="Pfam" id="PF00480">
    <property type="entry name" value="ROK"/>
    <property type="match status" value="1"/>
</dbReference>
<dbReference type="Gene3D" id="3.30.420.40">
    <property type="match status" value="2"/>
</dbReference>
<keyword evidence="7" id="KW-0067">ATP-binding</keyword>
<keyword evidence="5" id="KW-0547">Nucleotide-binding</keyword>
<dbReference type="EC" id="2.7.1.2" evidence="2"/>
<name>A0ABV8WWF8_9BACI</name>
<evidence type="ECO:0000256" key="2">
    <source>
        <dbReference type="ARBA" id="ARBA00012323"/>
    </source>
</evidence>
<dbReference type="Proteomes" id="UP001595882">
    <property type="component" value="Unassembled WGS sequence"/>
</dbReference>
<dbReference type="InterPro" id="IPR000600">
    <property type="entry name" value="ROK"/>
</dbReference>
<reference evidence="10" key="1">
    <citation type="journal article" date="2019" name="Int. J. Syst. Evol. Microbiol.">
        <title>The Global Catalogue of Microorganisms (GCM) 10K type strain sequencing project: providing services to taxonomists for standard genome sequencing and annotation.</title>
        <authorList>
            <consortium name="The Broad Institute Genomics Platform"/>
            <consortium name="The Broad Institute Genome Sequencing Center for Infectious Disease"/>
            <person name="Wu L."/>
            <person name="Ma J."/>
        </authorList>
    </citation>
    <scope>NUCLEOTIDE SEQUENCE [LARGE SCALE GENOMIC DNA]</scope>
    <source>
        <strain evidence="10">CCUG 37865</strain>
    </source>
</reference>
<keyword evidence="4 9" id="KW-0808">Transferase</keyword>
<evidence type="ECO:0000256" key="8">
    <source>
        <dbReference type="ARBA" id="ARBA00032386"/>
    </source>
</evidence>
<protein>
    <recommendedName>
        <fullName evidence="3">Glucokinase</fullName>
        <ecNumber evidence="2">2.7.1.2</ecNumber>
    </recommendedName>
    <alternativeName>
        <fullName evidence="8">Glucose kinase</fullName>
    </alternativeName>
</protein>
<evidence type="ECO:0000256" key="6">
    <source>
        <dbReference type="ARBA" id="ARBA00022777"/>
    </source>
</evidence>
<keyword evidence="10" id="KW-1185">Reference proteome</keyword>
<proteinExistence type="inferred from homology"/>
<dbReference type="PANTHER" id="PTHR18964:SF149">
    <property type="entry name" value="BIFUNCTIONAL UDP-N-ACETYLGLUCOSAMINE 2-EPIMERASE_N-ACETYLMANNOSAMINE KINASE"/>
    <property type="match status" value="1"/>
</dbReference>
<dbReference type="InterPro" id="IPR004654">
    <property type="entry name" value="ROK_glcA"/>
</dbReference>
<evidence type="ECO:0000256" key="7">
    <source>
        <dbReference type="ARBA" id="ARBA00022840"/>
    </source>
</evidence>
<dbReference type="PROSITE" id="PS01125">
    <property type="entry name" value="ROK"/>
    <property type="match status" value="1"/>
</dbReference>
<comment type="caution">
    <text evidence="9">The sequence shown here is derived from an EMBL/GenBank/DDBJ whole genome shotgun (WGS) entry which is preliminary data.</text>
</comment>
<dbReference type="GO" id="GO:0004340">
    <property type="term" value="F:glucokinase activity"/>
    <property type="evidence" value="ECO:0007669"/>
    <property type="project" value="UniProtKB-EC"/>
</dbReference>
<dbReference type="EMBL" id="JBHSDT010000008">
    <property type="protein sequence ID" value="MFC4404217.1"/>
    <property type="molecule type" value="Genomic_DNA"/>
</dbReference>
<dbReference type="InterPro" id="IPR043129">
    <property type="entry name" value="ATPase_NBD"/>
</dbReference>